<feature type="repeat" description="ANK" evidence="7">
    <location>
        <begin position="320"/>
        <end position="344"/>
    </location>
</feature>
<dbReference type="InterPro" id="IPR036770">
    <property type="entry name" value="Ankyrin_rpt-contain_sf"/>
</dbReference>
<feature type="compositionally biased region" description="Polar residues" evidence="8">
    <location>
        <begin position="68"/>
        <end position="80"/>
    </location>
</feature>
<keyword evidence="2 9" id="KW-0812">Transmembrane</keyword>
<evidence type="ECO:0000256" key="3">
    <source>
        <dbReference type="ARBA" id="ARBA00022737"/>
    </source>
</evidence>
<feature type="region of interest" description="Disordered" evidence="8">
    <location>
        <begin position="14"/>
        <end position="130"/>
    </location>
</feature>
<evidence type="ECO:0000259" key="10">
    <source>
        <dbReference type="Pfam" id="PF00520"/>
    </source>
</evidence>
<evidence type="ECO:0000256" key="7">
    <source>
        <dbReference type="PROSITE-ProRule" id="PRU00023"/>
    </source>
</evidence>
<evidence type="ECO:0000313" key="11">
    <source>
        <dbReference type="EMBL" id="KAK7489488.1"/>
    </source>
</evidence>
<keyword evidence="5 7" id="KW-0040">ANK repeat</keyword>
<dbReference type="SUPFAM" id="SSF48403">
    <property type="entry name" value="Ankyrin repeat"/>
    <property type="match status" value="2"/>
</dbReference>
<dbReference type="PROSITE" id="PS50297">
    <property type="entry name" value="ANK_REP_REGION"/>
    <property type="match status" value="7"/>
</dbReference>
<reference evidence="11 12" key="1">
    <citation type="journal article" date="2023" name="Sci. Data">
        <title>Genome assembly of the Korean intertidal mud-creeper Batillaria attramentaria.</title>
        <authorList>
            <person name="Patra A.K."/>
            <person name="Ho P.T."/>
            <person name="Jun S."/>
            <person name="Lee S.J."/>
            <person name="Kim Y."/>
            <person name="Won Y.J."/>
        </authorList>
    </citation>
    <scope>NUCLEOTIDE SEQUENCE [LARGE SCALE GENOMIC DNA]</scope>
    <source>
        <strain evidence="11">Wonlab-2016</strain>
    </source>
</reference>
<name>A0ABD0KQH3_9CAEN</name>
<dbReference type="Pfam" id="PF12796">
    <property type="entry name" value="Ank_2"/>
    <property type="match status" value="4"/>
</dbReference>
<evidence type="ECO:0000256" key="4">
    <source>
        <dbReference type="ARBA" id="ARBA00022989"/>
    </source>
</evidence>
<dbReference type="PANTHER" id="PTHR24166">
    <property type="entry name" value="ROLLING PEBBLES, ISOFORM B"/>
    <property type="match status" value="1"/>
</dbReference>
<feature type="transmembrane region" description="Helical" evidence="9">
    <location>
        <begin position="1012"/>
        <end position="1032"/>
    </location>
</feature>
<feature type="transmembrane region" description="Helical" evidence="9">
    <location>
        <begin position="1114"/>
        <end position="1135"/>
    </location>
</feature>
<feature type="transmembrane region" description="Helical" evidence="9">
    <location>
        <begin position="889"/>
        <end position="913"/>
    </location>
</feature>
<comment type="caution">
    <text evidence="11">The sequence shown here is derived from an EMBL/GenBank/DDBJ whole genome shotgun (WGS) entry which is preliminary data.</text>
</comment>
<feature type="transmembrane region" description="Helical" evidence="9">
    <location>
        <begin position="1081"/>
        <end position="1102"/>
    </location>
</feature>
<organism evidence="11 12">
    <name type="scientific">Batillaria attramentaria</name>
    <dbReference type="NCBI Taxonomy" id="370345"/>
    <lineage>
        <taxon>Eukaryota</taxon>
        <taxon>Metazoa</taxon>
        <taxon>Spiralia</taxon>
        <taxon>Lophotrochozoa</taxon>
        <taxon>Mollusca</taxon>
        <taxon>Gastropoda</taxon>
        <taxon>Caenogastropoda</taxon>
        <taxon>Sorbeoconcha</taxon>
        <taxon>Cerithioidea</taxon>
        <taxon>Batillariidae</taxon>
        <taxon>Batillaria</taxon>
    </lineage>
</organism>
<dbReference type="PRINTS" id="PR01415">
    <property type="entry name" value="ANKYRIN"/>
</dbReference>
<feature type="repeat" description="ANK" evidence="7">
    <location>
        <begin position="487"/>
        <end position="519"/>
    </location>
</feature>
<feature type="compositionally biased region" description="Basic residues" evidence="8">
    <location>
        <begin position="81"/>
        <end position="93"/>
    </location>
</feature>
<evidence type="ECO:0000313" key="12">
    <source>
        <dbReference type="Proteomes" id="UP001519460"/>
    </source>
</evidence>
<evidence type="ECO:0000256" key="8">
    <source>
        <dbReference type="SAM" id="MobiDB-lite"/>
    </source>
</evidence>
<dbReference type="Gene3D" id="1.25.40.20">
    <property type="entry name" value="Ankyrin repeat-containing domain"/>
    <property type="match status" value="4"/>
</dbReference>
<protein>
    <recommendedName>
        <fullName evidence="10">Ion transport domain-containing protein</fullName>
    </recommendedName>
</protein>
<feature type="repeat" description="ANK" evidence="7">
    <location>
        <begin position="287"/>
        <end position="319"/>
    </location>
</feature>
<feature type="transmembrane region" description="Helical" evidence="9">
    <location>
        <begin position="1053"/>
        <end position="1075"/>
    </location>
</feature>
<evidence type="ECO:0000256" key="1">
    <source>
        <dbReference type="ARBA" id="ARBA00004141"/>
    </source>
</evidence>
<feature type="repeat" description="ANK" evidence="7">
    <location>
        <begin position="687"/>
        <end position="719"/>
    </location>
</feature>
<keyword evidence="6 9" id="KW-0472">Membrane</keyword>
<dbReference type="GO" id="GO:0016020">
    <property type="term" value="C:membrane"/>
    <property type="evidence" value="ECO:0007669"/>
    <property type="project" value="UniProtKB-SubCell"/>
</dbReference>
<keyword evidence="12" id="KW-1185">Reference proteome</keyword>
<dbReference type="Pfam" id="PF00520">
    <property type="entry name" value="Ion_trans"/>
    <property type="match status" value="1"/>
</dbReference>
<evidence type="ECO:0000256" key="2">
    <source>
        <dbReference type="ARBA" id="ARBA00022692"/>
    </source>
</evidence>
<accession>A0ABD0KQH3</accession>
<feature type="repeat" description="ANK" evidence="7">
    <location>
        <begin position="388"/>
        <end position="420"/>
    </location>
</feature>
<dbReference type="Proteomes" id="UP001519460">
    <property type="component" value="Unassembled WGS sequence"/>
</dbReference>
<feature type="repeat" description="ANK" evidence="7">
    <location>
        <begin position="421"/>
        <end position="453"/>
    </location>
</feature>
<keyword evidence="4 9" id="KW-1133">Transmembrane helix</keyword>
<dbReference type="InterPro" id="IPR050889">
    <property type="entry name" value="Dendritic_Spine_Reg/Scaffold"/>
</dbReference>
<proteinExistence type="predicted"/>
<dbReference type="EMBL" id="JACVVK020000137">
    <property type="protein sequence ID" value="KAK7489488.1"/>
    <property type="molecule type" value="Genomic_DNA"/>
</dbReference>
<comment type="subcellular location">
    <subcellularLocation>
        <location evidence="1">Membrane</location>
        <topology evidence="1">Multi-pass membrane protein</topology>
    </subcellularLocation>
</comment>
<dbReference type="SMART" id="SM00248">
    <property type="entry name" value="ANK"/>
    <property type="match status" value="15"/>
</dbReference>
<dbReference type="PROSITE" id="PS50088">
    <property type="entry name" value="ANK_REPEAT"/>
    <property type="match status" value="8"/>
</dbReference>
<evidence type="ECO:0000256" key="5">
    <source>
        <dbReference type="ARBA" id="ARBA00023043"/>
    </source>
</evidence>
<feature type="repeat" description="ANK" evidence="7">
    <location>
        <begin position="358"/>
        <end position="387"/>
    </location>
</feature>
<dbReference type="AlphaFoldDB" id="A0ABD0KQH3"/>
<feature type="domain" description="Ion transport" evidence="10">
    <location>
        <begin position="897"/>
        <end position="1142"/>
    </location>
</feature>
<evidence type="ECO:0000256" key="9">
    <source>
        <dbReference type="SAM" id="Phobius"/>
    </source>
</evidence>
<dbReference type="InterPro" id="IPR005821">
    <property type="entry name" value="Ion_trans_dom"/>
</dbReference>
<dbReference type="InterPro" id="IPR002110">
    <property type="entry name" value="Ankyrin_rpt"/>
</dbReference>
<keyword evidence="3" id="KW-0677">Repeat</keyword>
<dbReference type="PANTHER" id="PTHR24166:SF48">
    <property type="entry name" value="PROTEIN VAPYRIN"/>
    <property type="match status" value="1"/>
</dbReference>
<feature type="transmembrane region" description="Helical" evidence="9">
    <location>
        <begin position="979"/>
        <end position="1000"/>
    </location>
</feature>
<evidence type="ECO:0000256" key="6">
    <source>
        <dbReference type="ARBA" id="ARBA00023136"/>
    </source>
</evidence>
<gene>
    <name evidence="11" type="ORF">BaRGS_00019287</name>
</gene>
<sequence>MSTKWQALMFKMSRTEKRRVSVAPTGAGSEDGDFVALRARREEKYLRKQRRQSTRADSVGSADGALSESGQEDSLSTSPTAKRKKSKRKRRKAGQLEEPIIEEEEGETTPVATRGPEVSQGRPISGRTRDASSRLFDEAKTATPDGFQALLNAVQRLDIRSPSNNQNILHYLLHVGRVDLAYMVVERADVKLLLQDCDVTVASIHGKKNALHYVTELKDVKLAQIILSKVDDKAQKMKLLGQETPVEVEGQRPRTLPCCHLAAFIGCKDLVVLYLNEGVSVNALNSKKDTALLWAARWNHLDVVQELLSRNADTNVDNDKGSTALYWAVRYGHTDTVRLLLREGRADVNKTRKLGLVSPIVLACALGYLPIVKLLIENGADPNFVIRGRERPIHHAAKEGHSEIVEYLLSKGALIDEADEGGDTALLHAARYGHARCLQVLLDRGANHAHKNHMGDDLMSLAVESDNSKILKIALRFVKKLQADTPTTRSPLLLAAAAGECDKIQTLISMGLDPTDTDDEGNTMLHRAAMENQSDVILKFHSKIKIDAQNGKGNTALHEACIRGHAESISALIGNKATASIRNNRGETALHPDTVKRLMDYVIKSHAWESLNIKDNEGNNALHLAAKFARPEVMWEFRHVPFKVKDTEGNIALHEAVRKDEPEALTMMLDIYEAMKRDADINDQNNNQETVLHLAAKEGFREHVNRLVLFGADLSKQDMRGNTVFHTLTQLSADYPHKAKIYLGVFEEILEQAALWWCMQEQLQYPHGDQTTYDVYTRQAVLELLTETYNKADLNVIGLACQVGAADIMQFILSKREVLCFNHDGEVLYNVTNMTPLTNNSATGWCPGGAVVPRPSYIEWLLSLENAEMASKVLDVQPFRDIEDAYSVVAAWTYAIIMVIHIVYMSMFSYSGIKVLEGKRKNEMDEEHSTAEILLYTFVPLEPAIILLYNLYRLAKGSCAGDVSKNVIHKSFRKGMWRLLNRALPVLLGIVYALLVIAWVVTYSLDYKDMDYFLSVAVCLGWLYTVTFTRGFRLIHYFWRMIQNMIIKDILKFLFIYLFVLLAFSFAIHAVFQISSAQADVYATPFDTMFLVFNLMIGMGELFDDNLDTNMSAVVYLIYMVLATILLLNMLIAMMNDSYSAILRQHGVNWRLESVQLGVDIEKAFPWSTSIFSRIKFRKGSQQDHKKRSRSKSRTLPTGLSSPDIWYIAVRKSHLKDEAMAAEETELDALREVRLKMASMEQRLGSDLQQVKHDLDDLRALLRDLTSTQKSSSSSAR</sequence>
<feature type="repeat" description="ANK" evidence="7">
    <location>
        <begin position="552"/>
        <end position="584"/>
    </location>
</feature>